<dbReference type="HAMAP" id="MF_00211">
    <property type="entry name" value="TrpD"/>
    <property type="match status" value="1"/>
</dbReference>
<feature type="binding site" evidence="9">
    <location>
        <position position="171"/>
    </location>
    <ligand>
        <name>anthranilate</name>
        <dbReference type="ChEBI" id="CHEBI:16567"/>
        <label>2</label>
    </ligand>
</feature>
<keyword evidence="5 9" id="KW-0822">Tryptophan biosynthesis</keyword>
<evidence type="ECO:0000256" key="8">
    <source>
        <dbReference type="ARBA" id="ARBA00061188"/>
    </source>
</evidence>
<dbReference type="FunFam" id="3.40.1030.10:FF:000002">
    <property type="entry name" value="Anthranilate phosphoribosyltransferase"/>
    <property type="match status" value="1"/>
</dbReference>
<dbReference type="SUPFAM" id="SSF52418">
    <property type="entry name" value="Nucleoside phosphorylase/phosphoribosyltransferase catalytic domain"/>
    <property type="match status" value="1"/>
</dbReference>
<feature type="binding site" evidence="9">
    <location>
        <position position="125"/>
    </location>
    <ligand>
        <name>5-phospho-alpha-D-ribose 1-diphosphate</name>
        <dbReference type="ChEBI" id="CHEBI:58017"/>
    </ligand>
</feature>
<keyword evidence="9" id="KW-0460">Magnesium</keyword>
<dbReference type="InterPro" id="IPR005940">
    <property type="entry name" value="Anthranilate_Pribosyl_Tfrase"/>
</dbReference>
<feature type="binding site" evidence="9">
    <location>
        <begin position="113"/>
        <end position="121"/>
    </location>
    <ligand>
        <name>5-phospho-alpha-D-ribose 1-diphosphate</name>
        <dbReference type="ChEBI" id="CHEBI:58017"/>
    </ligand>
</feature>
<proteinExistence type="inferred from homology"/>
<keyword evidence="2 9" id="KW-0028">Amino-acid biosynthesis</keyword>
<dbReference type="Proteomes" id="UP000029264">
    <property type="component" value="Unassembled WGS sequence"/>
</dbReference>
<evidence type="ECO:0000256" key="7">
    <source>
        <dbReference type="ARBA" id="ARBA00052328"/>
    </source>
</evidence>
<keyword evidence="3 9" id="KW-0328">Glycosyltransferase</keyword>
<feature type="domain" description="Glycosyl transferase family 3" evidence="10">
    <location>
        <begin position="80"/>
        <end position="328"/>
    </location>
</feature>
<feature type="binding site" evidence="9">
    <location>
        <position position="229"/>
    </location>
    <ligand>
        <name>Mg(2+)</name>
        <dbReference type="ChEBI" id="CHEBI:18420"/>
        <label>2</label>
    </ligand>
</feature>
<evidence type="ECO:0000256" key="5">
    <source>
        <dbReference type="ARBA" id="ARBA00022822"/>
    </source>
</evidence>
<dbReference type="Pfam" id="PF00591">
    <property type="entry name" value="Glycos_transf_3"/>
    <property type="match status" value="1"/>
</dbReference>
<comment type="catalytic activity">
    <reaction evidence="7 9">
        <text>N-(5-phospho-beta-D-ribosyl)anthranilate + diphosphate = 5-phospho-alpha-D-ribose 1-diphosphate + anthranilate</text>
        <dbReference type="Rhea" id="RHEA:11768"/>
        <dbReference type="ChEBI" id="CHEBI:16567"/>
        <dbReference type="ChEBI" id="CHEBI:18277"/>
        <dbReference type="ChEBI" id="CHEBI:33019"/>
        <dbReference type="ChEBI" id="CHEBI:58017"/>
        <dbReference type="EC" id="2.4.2.18"/>
    </reaction>
</comment>
<feature type="domain" description="Glycosyl transferase family 3 N-terminal" evidence="11">
    <location>
        <begin position="8"/>
        <end position="70"/>
    </location>
</feature>
<dbReference type="eggNOG" id="COG0547">
    <property type="taxonomic scope" value="Bacteria"/>
</dbReference>
<dbReference type="Gene3D" id="3.40.1030.10">
    <property type="entry name" value="Nucleoside phosphorylase/phosphoribosyltransferase catalytic domain"/>
    <property type="match status" value="1"/>
</dbReference>
<evidence type="ECO:0000256" key="4">
    <source>
        <dbReference type="ARBA" id="ARBA00022679"/>
    </source>
</evidence>
<evidence type="ECO:0000313" key="13">
    <source>
        <dbReference type="Proteomes" id="UP000029264"/>
    </source>
</evidence>
<evidence type="ECO:0000256" key="2">
    <source>
        <dbReference type="ARBA" id="ARBA00022605"/>
    </source>
</evidence>
<feature type="binding site" evidence="9">
    <location>
        <position position="230"/>
    </location>
    <ligand>
        <name>Mg(2+)</name>
        <dbReference type="ChEBI" id="CHEBI:18420"/>
        <label>1</label>
    </ligand>
</feature>
<evidence type="ECO:0000259" key="10">
    <source>
        <dbReference type="Pfam" id="PF00591"/>
    </source>
</evidence>
<reference evidence="12 13" key="1">
    <citation type="submission" date="2014-06" db="EMBL/GenBank/DDBJ databases">
        <title>Shewanella sp. YQH10.</title>
        <authorList>
            <person name="Liu Y."/>
            <person name="Zeng R."/>
        </authorList>
    </citation>
    <scope>NUCLEOTIDE SEQUENCE [LARGE SCALE GENOMIC DNA]</scope>
    <source>
        <strain evidence="12 13">YQH10</strain>
    </source>
</reference>
<evidence type="ECO:0000256" key="3">
    <source>
        <dbReference type="ARBA" id="ARBA00022676"/>
    </source>
</evidence>
<evidence type="ECO:0000256" key="6">
    <source>
        <dbReference type="ARBA" id="ARBA00023141"/>
    </source>
</evidence>
<feature type="binding site" evidence="9">
    <location>
        <begin position="88"/>
        <end position="89"/>
    </location>
    <ligand>
        <name>5-phospho-alpha-D-ribose 1-diphosphate</name>
        <dbReference type="ChEBI" id="CHEBI:58017"/>
    </ligand>
</feature>
<keyword evidence="6 9" id="KW-0057">Aromatic amino acid biosynthesis</keyword>
<feature type="binding site" evidence="9">
    <location>
        <position position="230"/>
    </location>
    <ligand>
        <name>Mg(2+)</name>
        <dbReference type="ChEBI" id="CHEBI:18420"/>
        <label>2</label>
    </ligand>
</feature>
<comment type="function">
    <text evidence="9">Catalyzes the transfer of the phosphoribosyl group of 5-phosphorylribose-1-pyrophosphate (PRPP) to anthranilate to yield N-(5'-phosphoribosyl)-anthranilate (PRA).</text>
</comment>
<sequence>MSPMSDVQPLLEQLYRGQSLSREQAQSLFQPLVAGELSEITIGALLVALKIKGETIDEISGAADALLAAAKPFPATGAGVIDIVGTGGDGFNTINISTTSCFVAATAGAKVAKHGNRGVSSKSGASDLLSALGINLTMAPETAAKCLNELNISFLFAPHYHGGVRHAVPVRQTLKTRTIFNVLGPLINPSKPDYMLLGVYSPELVAPIAGVLKALGVKRAIVAHGSGLDEIAVHGESLLAELKDGEIREYRMQPEDFGVERATIEQLVGGTPEDNAAITQQILAGTATEAQTNAVAVNAGTALYVASVSDTIPAGVALAKQVMASGKAVALVEKLAQASNQG</sequence>
<keyword evidence="13" id="KW-1185">Reference proteome</keyword>
<dbReference type="Gene3D" id="1.20.970.10">
    <property type="entry name" value="Transferase, Pyrimidine Nucleoside Phosphorylase, Chain C"/>
    <property type="match status" value="1"/>
</dbReference>
<feature type="binding site" evidence="9">
    <location>
        <position position="97"/>
    </location>
    <ligand>
        <name>Mg(2+)</name>
        <dbReference type="ChEBI" id="CHEBI:18420"/>
        <label>1</label>
    </ligand>
</feature>
<keyword evidence="4 9" id="KW-0808">Transferase</keyword>
<evidence type="ECO:0000313" key="12">
    <source>
        <dbReference type="EMBL" id="KFZ37976.1"/>
    </source>
</evidence>
<dbReference type="OrthoDB" id="9806430at2"/>
<dbReference type="GO" id="GO:0000162">
    <property type="term" value="P:L-tryptophan biosynthetic process"/>
    <property type="evidence" value="ECO:0007669"/>
    <property type="project" value="UniProtKB-UniRule"/>
</dbReference>
<evidence type="ECO:0000259" key="11">
    <source>
        <dbReference type="Pfam" id="PF02885"/>
    </source>
</evidence>
<dbReference type="Pfam" id="PF02885">
    <property type="entry name" value="Glycos_trans_3N"/>
    <property type="match status" value="1"/>
</dbReference>
<organism evidence="12 13">
    <name type="scientific">Shewanella mangrovi</name>
    <dbReference type="NCBI Taxonomy" id="1515746"/>
    <lineage>
        <taxon>Bacteria</taxon>
        <taxon>Pseudomonadati</taxon>
        <taxon>Pseudomonadota</taxon>
        <taxon>Gammaproteobacteria</taxon>
        <taxon>Alteromonadales</taxon>
        <taxon>Shewanellaceae</taxon>
        <taxon>Shewanella</taxon>
    </lineage>
</organism>
<comment type="caution">
    <text evidence="12">The sequence shown here is derived from an EMBL/GenBank/DDBJ whole genome shotgun (WGS) entry which is preliminary data.</text>
</comment>
<comment type="pathway">
    <text evidence="1 9">Amino-acid biosynthesis; L-tryptophan biosynthesis; L-tryptophan from chorismate: step 2/5.</text>
</comment>
<name>A0A094K005_9GAMM</name>
<dbReference type="UniPathway" id="UPA00035">
    <property type="reaction ID" value="UER00041"/>
</dbReference>
<dbReference type="GO" id="GO:0005829">
    <property type="term" value="C:cytosol"/>
    <property type="evidence" value="ECO:0007669"/>
    <property type="project" value="TreeGrafter"/>
</dbReference>
<feature type="binding site" evidence="9">
    <location>
        <position position="85"/>
    </location>
    <ligand>
        <name>anthranilate</name>
        <dbReference type="ChEBI" id="CHEBI:16567"/>
        <label>1</label>
    </ligand>
</feature>
<gene>
    <name evidence="9" type="primary">trpD</name>
    <name evidence="12" type="ORF">HR45_05540</name>
</gene>
<comment type="similarity">
    <text evidence="8">In the C-terminal section; belongs to the anthranilate phosphoribosyltransferase family.</text>
</comment>
<dbReference type="SUPFAM" id="SSF47648">
    <property type="entry name" value="Nucleoside phosphorylase/phosphoribosyltransferase N-terminal domain"/>
    <property type="match status" value="1"/>
</dbReference>
<feature type="binding site" evidence="9">
    <location>
        <position position="116"/>
    </location>
    <ligand>
        <name>anthranilate</name>
        <dbReference type="ChEBI" id="CHEBI:16567"/>
        <label>1</label>
    </ligand>
</feature>
<comment type="cofactor">
    <cofactor evidence="9">
        <name>Mg(2+)</name>
        <dbReference type="ChEBI" id="CHEBI:18420"/>
    </cofactor>
    <text evidence="9">Binds 2 magnesium ions per monomer.</text>
</comment>
<evidence type="ECO:0000256" key="9">
    <source>
        <dbReference type="HAMAP-Rule" id="MF_00211"/>
    </source>
</evidence>
<dbReference type="InterPro" id="IPR035902">
    <property type="entry name" value="Nuc_phospho_transferase"/>
</dbReference>
<dbReference type="EMBL" id="JPEO01000003">
    <property type="protein sequence ID" value="KFZ37976.1"/>
    <property type="molecule type" value="Genomic_DNA"/>
</dbReference>
<feature type="binding site" evidence="9">
    <location>
        <position position="85"/>
    </location>
    <ligand>
        <name>5-phospho-alpha-D-ribose 1-diphosphate</name>
        <dbReference type="ChEBI" id="CHEBI:58017"/>
    </ligand>
</feature>
<comment type="caution">
    <text evidence="9">Lacks conserved residue(s) required for the propagation of feature annotation.</text>
</comment>
<protein>
    <recommendedName>
        <fullName evidence="9">Anthranilate phosphoribosyltransferase</fullName>
        <ecNumber evidence="9">2.4.2.18</ecNumber>
    </recommendedName>
</protein>
<keyword evidence="9" id="KW-0479">Metal-binding</keyword>
<feature type="binding site" evidence="9">
    <location>
        <position position="93"/>
    </location>
    <ligand>
        <name>5-phospho-alpha-D-ribose 1-diphosphate</name>
        <dbReference type="ChEBI" id="CHEBI:58017"/>
    </ligand>
</feature>
<dbReference type="NCBIfam" id="TIGR01245">
    <property type="entry name" value="trpD"/>
    <property type="match status" value="1"/>
</dbReference>
<accession>A0A094K005</accession>
<dbReference type="PANTHER" id="PTHR43285">
    <property type="entry name" value="ANTHRANILATE PHOSPHORIBOSYLTRANSFERASE"/>
    <property type="match status" value="1"/>
</dbReference>
<dbReference type="GO" id="GO:0000287">
    <property type="term" value="F:magnesium ion binding"/>
    <property type="evidence" value="ECO:0007669"/>
    <property type="project" value="UniProtKB-UniRule"/>
</dbReference>
<dbReference type="GO" id="GO:0004048">
    <property type="term" value="F:anthranilate phosphoribosyltransferase activity"/>
    <property type="evidence" value="ECO:0007669"/>
    <property type="project" value="UniProtKB-UniRule"/>
</dbReference>
<dbReference type="PANTHER" id="PTHR43285:SF2">
    <property type="entry name" value="ANTHRANILATE PHOSPHORIBOSYLTRANSFERASE"/>
    <property type="match status" value="1"/>
</dbReference>
<dbReference type="STRING" id="1515746.HR45_05540"/>
<dbReference type="InterPro" id="IPR017459">
    <property type="entry name" value="Glycosyl_Trfase_fam3_N_dom"/>
</dbReference>
<feature type="binding site" evidence="9">
    <location>
        <begin position="95"/>
        <end position="98"/>
    </location>
    <ligand>
        <name>5-phospho-alpha-D-ribose 1-diphosphate</name>
        <dbReference type="ChEBI" id="CHEBI:58017"/>
    </ligand>
</feature>
<dbReference type="InterPro" id="IPR036320">
    <property type="entry name" value="Glycosyl_Trfase_fam3_N_dom_sf"/>
</dbReference>
<dbReference type="EC" id="2.4.2.18" evidence="9"/>
<dbReference type="AlphaFoldDB" id="A0A094K005"/>
<comment type="subunit">
    <text evidence="9">Homodimer.</text>
</comment>
<evidence type="ECO:0000256" key="1">
    <source>
        <dbReference type="ARBA" id="ARBA00004907"/>
    </source>
</evidence>
<dbReference type="InterPro" id="IPR000312">
    <property type="entry name" value="Glycosyl_Trfase_fam3"/>
</dbReference>
<comment type="similarity">
    <text evidence="9">Belongs to the anthranilate phosphoribosyltransferase family.</text>
</comment>